<keyword evidence="4" id="KW-0472">Membrane</keyword>
<evidence type="ECO:0000256" key="4">
    <source>
        <dbReference type="SAM" id="Phobius"/>
    </source>
</evidence>
<dbReference type="SUPFAM" id="SSF81296">
    <property type="entry name" value="E set domains"/>
    <property type="match status" value="4"/>
</dbReference>
<dbReference type="InterPro" id="IPR032812">
    <property type="entry name" value="SbsA_Ig"/>
</dbReference>
<organism evidence="7 8">
    <name type="scientific">Candidatus Uhrbacteria bacterium CG10_big_fil_rev_8_21_14_0_10_50_16</name>
    <dbReference type="NCBI Taxonomy" id="1975039"/>
    <lineage>
        <taxon>Bacteria</taxon>
        <taxon>Candidatus Uhriibacteriota</taxon>
    </lineage>
</organism>
<keyword evidence="2" id="KW-0677">Repeat</keyword>
<sequence length="3306" mass="343330">MMIKSKYWSFVGLLGMIVLGAFFASHPALAQTAADFGLNNQFDPGLGTQDPRIIIANVIRVVLGFLGIVAVCIVMYGGFVWMTASGREGVIAKAQRIIVNGAIGLVIILSAFAITQFVLNTLLDATGANNSVSGSEFDSTGGPLGGPSFGSGFTLRSVTPSGVVPIRNVVVQIALSSNVNPTTVNDNVVVRPVGSTTPVVGTFVATGPVIRFTPEAACPSPNSSRHCFTADTAFEVIIASGLKSQNGSFVNCGFTGCSETFTTGSLVDVTPPTISITYPSNGDSVSTSPDVPVTMTVGDDAGIGLIEGFVDAVSIGTDAPMSLSTDYVSVVNWSASSLVPQSSHTIGATVTDIAGQSTNASSVNVIARPDHCFDGEQNVGETGLDCGGDPTLADYCGACSGDTCTTDADCSTGHCVDSVCVELPQIVSVSPDNGAPGNYITITGESLGSTVGSVKFLGDLATDADDITAGLACSAWSATEVIVAVPSVPGAFPIGPIQIITVSGQTDRTDDTNGPYLPDFEINTTVRPGLCSVAPMSAQSGEAFAVTGVNLGSGGPGTEVYLSTALVSSVSDWTTTRFNAIVPPTPVGDKNLTVRVGAETSNPLSFSVESPDAGQAPIISYITPEAGPPGEYVTIFGSNFGGSGNVYFVDPLTGNQAVGSVDFPDVCTVAAWTPTAITVKVPDTYLVPSAAPIAFSPHNLRVERTPSLVSADVGFAIVSGTPGPGICGVTPVAGPTGVTMSIFGENFGSSADTVTFYNAQNATTTSWSDEEIHVEVPPTAVTGPVVVTVSGDDSNEANFEVGACSPTNDTCSTGNRCCANTLSCTPVAVDCEVTVPTTNYLFEWVTGPIPVVPRVVRQCDDVSLIDRIVSPSPWDGRSRGDEVCSNAQLSAAFTVPVINLNSTTILIQECTGEDPATPCASVAPSVVPGTFEPLSDRFIFTPASPWSPATTYQVTLTTGIIAAGPSGEPLSAPFVWTFTTRENTAPCAIEHVLVTPGQSVLTEQGNGVVDTDTDTGDVQLVASGIGSDACVLLNITEPMSWSTANNVGVPVSPSVTLVSSSAASDTVRIARADNETVGGPVSAIATLIAQGIHGLGLVTVNYTDPEVRNFWPNCDTACVNAQIGAEFNTRMDASSLSSSSIHLKQCQTELCQQFVATIPVTVQTLSPDGRTQVITPSVTLAANTFYRVILDGSIASSSGVPLTGLNYSHGYSWTFRVSPNGALCTVDHVTTTPASATLQAIGQRQAFQVTPFGPADTCSEGGQRLSSVSYDWAWDSSNGTTAFLLGDPTGALDLGTAPGCTSSCVLSGSASNVPVCGDGYRNPQFEECDDGNITPNDGCSASCLWEGLPACGNPSDPYCCGNGVQDPHEECDDSNATPDDGCSAVCLNEGSASVGSQCGNGSLAYLSSIGGEDCDDGNNSGGDGCSAQCLYEGSSSLYPASCGNGLLETTGGEECDDGNALNGDGCSSSCLTEAVACGPSLATACCGDNVLNTGNNEQCDGTEGCTSTCRFAGSSYTYSVPSFCGDGAIGIGENQLCEGLGGDGRVDGMQVAEVSVNIASQDLPVNGLYSTEIDAQELVSTESDASTLNVQCTCEASNECPTGGTSFACGEATGCCAPRPAFPTFYPTGSDTCRNVEVRVLFSQLMDSASLMEGQTLPAVDAASDPTEIQMPTIGLRIPSITSEAACSAMNGYTYIALSPIDLPFVPAFVDRLLTRVLALFHTHSADALASGCYFPASLVPIAYGDHTEVIVRYSAALEAGQVYEIVVVGDADPTDATEAGVRTTAGAGLNAPSGEIIGSFKTGEFICDLDLLQVQDTTGNGLFLQANSEHTYTVEALSRVSNVNVPVTPLPGIYDWNIAWSVPASSNILAVTGDVVAPSGEVIGEGITSGQISGNEDVSAIATITTDILHDPSMADSTVSDSLHSRVFLCEVPWPDNVSTPGSFEAPLTDTEGNNDTLNQGAFWSNFSTLYCRADLAPSTAALGIPTAYAQTGVLPNFEIIQPALPPPGVDKEFILRHPTKPEAIGIRIIRNETFLPVDQWYYAQEFAGSPSATTVDGYRAIQDGGTIYVGAANIRSGGDIDPTIYTISHSQNAGPETIDVFNQLVSNFQFLAGEEDPYAVSNTRVCLNEQQDPVANPDGGFFTCSTDAQCVVFTSDLAASCDSSRDKIRRDIARIEDLRSVEARTTQYGEEHRHCSVTTNLLCLTDSNCPGTESCNADIPLVDAGSFIRGWSVSAWPSWSSELGNTLGTALPVDPINAFSSCPVSDGYDASSCWNGSSNLFQCPEDSHVYRYQRNGIENLTLSVDLETQTTDTGSLTWTESPAALALNTTLIFGNHQIIGGLPTPLTCNGSTYGAGGVCGDGVIGELSPGVPEVCEIGQTDTEICTYDFNGDGNTDASEVGVRATTCTTSCSAYTSDSNGDGLPDSPCIQLYCGNGVVEVGETCDDGSLNGFYGYCSTQCNYNAAITLMCGNGAVEGPEFCDSGAVNGQYSLTGGICAWDCSGPGPRCGDGLINGAEQCDSEVGSWQGALCSDTREPCTNNNDCSPGATCGDGNAGNDGNQFTYSAAYDACPLIGFCVGGLHPDAVCNPATGSLVSAAGACDDGGGVCTQFETARSRTCESDTSTITACQWDTWTSCLQQGSCGDGVLDPGEGCDDGNTSNNDSCTNVCQPNVCGDGFLNPSLESCDLGTGINGTVCAANYGGVCNFCTNSCSYQAVSGGYCGDGTVQPEGGEICDGNAPMYYYQFNTSTTDAYRGSVCYTVGASDPAHPGATCQVLGVCNGGTNNGSTCSLLSTFFGNSCLELNDGGTCVASECESSCSNSCPFNYQSIFALAQPWHSFTNAAIPNQGFGDSIELYSYETNGTCSDNSNADYAGEPCQVDAHCNLPNQNNGTCQFLNAPDYAKVQFPDCRVGAYMLADVNYEFTYPDLDVVFVIDQSSSMSRETLGSGTRWTVMIEALNNAVSTLYAEYPGTLRTGIVTFGGRGLDSVVPASGYDFNASTTDCVNESFWNPSSGTFDWPEDWEQIEALAPLPSSRATHLDTGACMTIAPTTSLAAVLASVNQIPVPPTPEGQGYSTPTAAGLARAKEILLQYPVTHKRIAIVLSDGNASCNGADMDSAACQIVVQNIYDQASQIKNQGIDVYSAYFNDDLTSTTALRYIRAFEMYSSDCPAFDGTGSLLSPGNLIISTEEPYNFSNTTGLRWYGRYNRCTEDPAFSYVGDAVDSMDVMFQTIIDNIINARAVIGNGSTQVASTLISEGPRVEISLPEDFVCPIPGNGQIDLKLQFPGEGTVTLENFQFLYCSE</sequence>
<dbReference type="NCBIfam" id="TIGR02232">
    <property type="entry name" value="myxo_disulf_rpt"/>
    <property type="match status" value="5"/>
</dbReference>
<name>A0A2H0RNM8_9BACT</name>
<evidence type="ECO:0000313" key="7">
    <source>
        <dbReference type="EMBL" id="PIR47604.1"/>
    </source>
</evidence>
<protein>
    <recommendedName>
        <fullName evidence="6">VWFA domain-containing protein</fullName>
    </recommendedName>
</protein>
<feature type="signal peptide" evidence="5">
    <location>
        <begin position="1"/>
        <end position="30"/>
    </location>
</feature>
<dbReference type="InterPro" id="IPR002909">
    <property type="entry name" value="IPT_dom"/>
</dbReference>
<proteinExistence type="predicted"/>
<accession>A0A2H0RNM8</accession>
<dbReference type="EMBL" id="PCYM01000005">
    <property type="protein sequence ID" value="PIR47604.1"/>
    <property type="molecule type" value="Genomic_DNA"/>
</dbReference>
<dbReference type="InterPro" id="IPR002035">
    <property type="entry name" value="VWF_A"/>
</dbReference>
<dbReference type="CDD" id="cd00198">
    <property type="entry name" value="vWFA"/>
    <property type="match status" value="1"/>
</dbReference>
<evidence type="ECO:0000256" key="3">
    <source>
        <dbReference type="ARBA" id="ARBA00023157"/>
    </source>
</evidence>
<keyword evidence="3" id="KW-1015">Disulfide bond</keyword>
<keyword evidence="1 5" id="KW-0732">Signal</keyword>
<dbReference type="SUPFAM" id="SSF53300">
    <property type="entry name" value="vWA-like"/>
    <property type="match status" value="1"/>
</dbReference>
<evidence type="ECO:0000256" key="2">
    <source>
        <dbReference type="ARBA" id="ARBA00022737"/>
    </source>
</evidence>
<dbReference type="InterPro" id="IPR013783">
    <property type="entry name" value="Ig-like_fold"/>
</dbReference>
<dbReference type="PROSITE" id="PS50234">
    <property type="entry name" value="VWFA"/>
    <property type="match status" value="1"/>
</dbReference>
<dbReference type="Pfam" id="PF13948">
    <property type="entry name" value="DUF4215"/>
    <property type="match status" value="2"/>
</dbReference>
<comment type="caution">
    <text evidence="7">The sequence shown here is derived from an EMBL/GenBank/DDBJ whole genome shotgun (WGS) entry which is preliminary data.</text>
</comment>
<dbReference type="InterPro" id="IPR014756">
    <property type="entry name" value="Ig_E-set"/>
</dbReference>
<feature type="domain" description="VWFA" evidence="6">
    <location>
        <begin position="2932"/>
        <end position="3162"/>
    </location>
</feature>
<keyword evidence="4" id="KW-0812">Transmembrane</keyword>
<gene>
    <name evidence="7" type="ORF">COV06_02890</name>
</gene>
<evidence type="ECO:0000256" key="5">
    <source>
        <dbReference type="SAM" id="SignalP"/>
    </source>
</evidence>
<dbReference type="Proteomes" id="UP000230084">
    <property type="component" value="Unassembled WGS sequence"/>
</dbReference>
<evidence type="ECO:0000256" key="1">
    <source>
        <dbReference type="ARBA" id="ARBA00022729"/>
    </source>
</evidence>
<dbReference type="Pfam" id="PF13205">
    <property type="entry name" value="Big_5"/>
    <property type="match status" value="2"/>
</dbReference>
<keyword evidence="4" id="KW-1133">Transmembrane helix</keyword>
<dbReference type="Pfam" id="PF01833">
    <property type="entry name" value="TIG"/>
    <property type="match status" value="1"/>
</dbReference>
<reference evidence="7 8" key="1">
    <citation type="submission" date="2017-09" db="EMBL/GenBank/DDBJ databases">
        <title>Depth-based differentiation of microbial function through sediment-hosted aquifers and enrichment of novel symbionts in the deep terrestrial subsurface.</title>
        <authorList>
            <person name="Probst A.J."/>
            <person name="Ladd B."/>
            <person name="Jarett J.K."/>
            <person name="Geller-Mcgrath D.E."/>
            <person name="Sieber C.M."/>
            <person name="Emerson J.B."/>
            <person name="Anantharaman K."/>
            <person name="Thomas B.C."/>
            <person name="Malmstrom R."/>
            <person name="Stieglmeier M."/>
            <person name="Klingl A."/>
            <person name="Woyke T."/>
            <person name="Ryan C.M."/>
            <person name="Banfield J.F."/>
        </authorList>
    </citation>
    <scope>NUCLEOTIDE SEQUENCE [LARGE SCALE GENOMIC DNA]</scope>
    <source>
        <strain evidence="7">CG10_big_fil_rev_8_21_14_0_10_50_16</strain>
    </source>
</reference>
<dbReference type="Pfam" id="PF17957">
    <property type="entry name" value="Big_7"/>
    <property type="match status" value="1"/>
</dbReference>
<feature type="transmembrane region" description="Helical" evidence="4">
    <location>
        <begin position="97"/>
        <end position="119"/>
    </location>
</feature>
<dbReference type="Gene3D" id="3.40.50.410">
    <property type="entry name" value="von Willebrand factor, type A domain"/>
    <property type="match status" value="1"/>
</dbReference>
<feature type="chain" id="PRO_5013567653" description="VWFA domain-containing protein" evidence="5">
    <location>
        <begin position="31"/>
        <end position="3306"/>
    </location>
</feature>
<dbReference type="InterPro" id="IPR036465">
    <property type="entry name" value="vWFA_dom_sf"/>
</dbReference>
<evidence type="ECO:0000313" key="8">
    <source>
        <dbReference type="Proteomes" id="UP000230084"/>
    </source>
</evidence>
<dbReference type="SMART" id="SM00327">
    <property type="entry name" value="VWA"/>
    <property type="match status" value="1"/>
</dbReference>
<dbReference type="InterPro" id="IPR011936">
    <property type="entry name" value="Myxo_disulph_rpt"/>
</dbReference>
<feature type="transmembrane region" description="Helical" evidence="4">
    <location>
        <begin position="54"/>
        <end position="76"/>
    </location>
</feature>
<evidence type="ECO:0000259" key="6">
    <source>
        <dbReference type="PROSITE" id="PS50234"/>
    </source>
</evidence>
<dbReference type="Gene3D" id="2.60.40.10">
    <property type="entry name" value="Immunoglobulins"/>
    <property type="match status" value="5"/>
</dbReference>